<name>A0ABP4VWS5_9ACTN</name>
<evidence type="ECO:0000313" key="3">
    <source>
        <dbReference type="Proteomes" id="UP001501057"/>
    </source>
</evidence>
<evidence type="ECO:0000259" key="1">
    <source>
        <dbReference type="Pfam" id="PF13643"/>
    </source>
</evidence>
<dbReference type="Proteomes" id="UP001501057">
    <property type="component" value="Unassembled WGS sequence"/>
</dbReference>
<accession>A0ABP4VWS5</accession>
<reference evidence="3" key="1">
    <citation type="journal article" date="2019" name="Int. J. Syst. Evol. Microbiol.">
        <title>The Global Catalogue of Microorganisms (GCM) 10K type strain sequencing project: providing services to taxonomists for standard genome sequencing and annotation.</title>
        <authorList>
            <consortium name="The Broad Institute Genomics Platform"/>
            <consortium name="The Broad Institute Genome Sequencing Center for Infectious Disease"/>
            <person name="Wu L."/>
            <person name="Ma J."/>
        </authorList>
    </citation>
    <scope>NUCLEOTIDE SEQUENCE [LARGE SCALE GENOMIC DNA]</scope>
    <source>
        <strain evidence="3">JCM 13518</strain>
    </source>
</reference>
<gene>
    <name evidence="2" type="ORF">GCM10009710_17510</name>
</gene>
<dbReference type="Pfam" id="PF13643">
    <property type="entry name" value="DUF4145"/>
    <property type="match status" value="1"/>
</dbReference>
<dbReference type="EMBL" id="BAAAME010000004">
    <property type="protein sequence ID" value="GAA1737790.1"/>
    <property type="molecule type" value="Genomic_DNA"/>
</dbReference>
<organism evidence="2 3">
    <name type="scientific">Aeromicrobium alkaliterrae</name>
    <dbReference type="NCBI Taxonomy" id="302168"/>
    <lineage>
        <taxon>Bacteria</taxon>
        <taxon>Bacillati</taxon>
        <taxon>Actinomycetota</taxon>
        <taxon>Actinomycetes</taxon>
        <taxon>Propionibacteriales</taxon>
        <taxon>Nocardioidaceae</taxon>
        <taxon>Aeromicrobium</taxon>
    </lineage>
</organism>
<comment type="caution">
    <text evidence="2">The sequence shown here is derived from an EMBL/GenBank/DDBJ whole genome shotgun (WGS) entry which is preliminary data.</text>
</comment>
<sequence length="196" mass="21169">MPGCGVFANQEWREVLLRAQYGGGFRKLENYSAAECTACGEASIWRAGSMIFPLVRQGEEPHADMPADVLAIYEEARAVSSLSRKSAAGLLRLGLQMLVDELDTGSGSIDAKIGRLVQGGLDPQVQQAMDVLRVVGNESVHPGQIDLDADDDLLPALFNLINVIVEQVVSRPKTIGALFQKLPDAKRAAIQRRDGV</sequence>
<keyword evidence="3" id="KW-1185">Reference proteome</keyword>
<protein>
    <recommendedName>
        <fullName evidence="1">DUF4145 domain-containing protein</fullName>
    </recommendedName>
</protein>
<proteinExistence type="predicted"/>
<dbReference type="InterPro" id="IPR025285">
    <property type="entry name" value="DUF4145"/>
</dbReference>
<feature type="domain" description="DUF4145" evidence="1">
    <location>
        <begin position="75"/>
        <end position="151"/>
    </location>
</feature>
<evidence type="ECO:0000313" key="2">
    <source>
        <dbReference type="EMBL" id="GAA1737790.1"/>
    </source>
</evidence>